<sequence length="304" mass="34186">MAATEVNIEATATAEPKFGTVIRQVMYVAGETEEPSLETLALVEDIIKDQVILMLSTANGRAVRRGDKFFSNDDLIFQFRHDSARVAHIQEMVSWKPTCERREKDHRNDVDSNPDAAIDVSKETLDAPSAAKASASNTEILPEQAGDEELFGESDDANLQKLREADERTKNMSREEYATWTKCRKASFTSRKLQLFRDWSGLGVIAEHKPRDDSIEILDFLACDMIHRLTGLALEVQKMELADKPVAESQLESSAASPADNTLPEARRPALDSRHIQQAFRAIQIVRCRPLFMRVPMPQTLKLM</sequence>
<organism evidence="6 7">
    <name type="scientific">Pleurostoma richardsiae</name>
    <dbReference type="NCBI Taxonomy" id="41990"/>
    <lineage>
        <taxon>Eukaryota</taxon>
        <taxon>Fungi</taxon>
        <taxon>Dikarya</taxon>
        <taxon>Ascomycota</taxon>
        <taxon>Pezizomycotina</taxon>
        <taxon>Sordariomycetes</taxon>
        <taxon>Sordariomycetidae</taxon>
        <taxon>Calosphaeriales</taxon>
        <taxon>Pleurostomataceae</taxon>
        <taxon>Pleurostoma</taxon>
    </lineage>
</organism>
<evidence type="ECO:0000256" key="3">
    <source>
        <dbReference type="ARBA" id="ARBA00023163"/>
    </source>
</evidence>
<dbReference type="SUPFAM" id="SSF47113">
    <property type="entry name" value="Histone-fold"/>
    <property type="match status" value="1"/>
</dbReference>
<accession>A0AA38VNM0</accession>
<protein>
    <submittedName>
        <fullName evidence="6">Uncharacterized protein</fullName>
    </submittedName>
</protein>
<proteinExistence type="inferred from homology"/>
<dbReference type="Proteomes" id="UP001174694">
    <property type="component" value="Unassembled WGS sequence"/>
</dbReference>
<evidence type="ECO:0000256" key="4">
    <source>
        <dbReference type="ARBA" id="ARBA00023242"/>
    </source>
</evidence>
<dbReference type="CDD" id="cd22926">
    <property type="entry name" value="HFD_SPT3"/>
    <property type="match status" value="1"/>
</dbReference>
<evidence type="ECO:0000313" key="6">
    <source>
        <dbReference type="EMBL" id="KAJ9143022.1"/>
    </source>
</evidence>
<dbReference type="InterPro" id="IPR003195">
    <property type="entry name" value="TFIID_TAF13"/>
</dbReference>
<keyword evidence="2" id="KW-0805">Transcription regulation</keyword>
<dbReference type="InterPro" id="IPR009072">
    <property type="entry name" value="Histone-fold"/>
</dbReference>
<keyword evidence="3" id="KW-0804">Transcription</keyword>
<dbReference type="GO" id="GO:0005634">
    <property type="term" value="C:nucleus"/>
    <property type="evidence" value="ECO:0007669"/>
    <property type="project" value="UniProtKB-SubCell"/>
</dbReference>
<reference evidence="6" key="1">
    <citation type="submission" date="2022-07" db="EMBL/GenBank/DDBJ databases">
        <title>Fungi with potential for degradation of polypropylene.</title>
        <authorList>
            <person name="Gostincar C."/>
        </authorList>
    </citation>
    <scope>NUCLEOTIDE SEQUENCE</scope>
    <source>
        <strain evidence="6">EXF-13308</strain>
    </source>
</reference>
<evidence type="ECO:0000313" key="7">
    <source>
        <dbReference type="Proteomes" id="UP001174694"/>
    </source>
</evidence>
<dbReference type="AlphaFoldDB" id="A0AA38VNM0"/>
<comment type="subcellular location">
    <subcellularLocation>
        <location evidence="1">Nucleus</location>
    </subcellularLocation>
</comment>
<dbReference type="PANTHER" id="PTHR11380:SF16">
    <property type="entry name" value="TRANSCRIPTION INITIATION PROTEIN SPT3 HOMOLOG"/>
    <property type="match status" value="1"/>
</dbReference>
<name>A0AA38VNM0_9PEZI</name>
<evidence type="ECO:0000256" key="2">
    <source>
        <dbReference type="ARBA" id="ARBA00023015"/>
    </source>
</evidence>
<dbReference type="GO" id="GO:0006366">
    <property type="term" value="P:transcription by RNA polymerase II"/>
    <property type="evidence" value="ECO:0007669"/>
    <property type="project" value="InterPro"/>
</dbReference>
<gene>
    <name evidence="6" type="ORF">NKR23_g6796</name>
</gene>
<dbReference type="GO" id="GO:0003712">
    <property type="term" value="F:transcription coregulator activity"/>
    <property type="evidence" value="ECO:0007669"/>
    <property type="project" value="TreeGrafter"/>
</dbReference>
<dbReference type="EMBL" id="JANBVO010000020">
    <property type="protein sequence ID" value="KAJ9143022.1"/>
    <property type="molecule type" value="Genomic_DNA"/>
</dbReference>
<evidence type="ECO:0000256" key="1">
    <source>
        <dbReference type="ARBA" id="ARBA00004123"/>
    </source>
</evidence>
<keyword evidence="4" id="KW-0539">Nucleus</keyword>
<keyword evidence="7" id="KW-1185">Reference proteome</keyword>
<dbReference type="Pfam" id="PF02269">
    <property type="entry name" value="TFIID-18kDa"/>
    <property type="match status" value="1"/>
</dbReference>
<dbReference type="GO" id="GO:0046982">
    <property type="term" value="F:protein heterodimerization activity"/>
    <property type="evidence" value="ECO:0007669"/>
    <property type="project" value="InterPro"/>
</dbReference>
<evidence type="ECO:0000256" key="5">
    <source>
        <dbReference type="ARBA" id="ARBA00061274"/>
    </source>
</evidence>
<comment type="caution">
    <text evidence="6">The sequence shown here is derived from an EMBL/GenBank/DDBJ whole genome shotgun (WGS) entry which is preliminary data.</text>
</comment>
<dbReference type="PANTHER" id="PTHR11380">
    <property type="entry name" value="TRANSCRIPTION INITIATION FACTOR TFIID/SUPT3-RELATED"/>
    <property type="match status" value="1"/>
</dbReference>
<comment type="similarity">
    <text evidence="5">Belongs to the SPT3 family.</text>
</comment>
<dbReference type="Gene3D" id="1.10.20.10">
    <property type="entry name" value="Histone, subunit A"/>
    <property type="match status" value="1"/>
</dbReference>
<dbReference type="GO" id="GO:0000124">
    <property type="term" value="C:SAGA complex"/>
    <property type="evidence" value="ECO:0007669"/>
    <property type="project" value="TreeGrafter"/>
</dbReference>